<evidence type="ECO:0000256" key="1">
    <source>
        <dbReference type="ARBA" id="ARBA00022723"/>
    </source>
</evidence>
<dbReference type="OrthoDB" id="9451547at2759"/>
<feature type="domain" description="RanBP2-type" evidence="7">
    <location>
        <begin position="647"/>
        <end position="666"/>
    </location>
</feature>
<feature type="transmembrane region" description="Helical" evidence="5">
    <location>
        <begin position="293"/>
        <end position="312"/>
    </location>
</feature>
<evidence type="ECO:0000313" key="8">
    <source>
        <dbReference type="EMBL" id="KAA8897466.1"/>
    </source>
</evidence>
<keyword evidence="5" id="KW-1133">Transmembrane helix</keyword>
<evidence type="ECO:0000256" key="6">
    <source>
        <dbReference type="SAM" id="SignalP"/>
    </source>
</evidence>
<feature type="compositionally biased region" description="Basic and acidic residues" evidence="4">
    <location>
        <begin position="444"/>
        <end position="453"/>
    </location>
</feature>
<keyword evidence="1" id="KW-0479">Metal-binding</keyword>
<keyword evidence="5" id="KW-0472">Membrane</keyword>
<accession>A0A5J5ELX9</accession>
<keyword evidence="2" id="KW-0863">Zinc-finger</keyword>
<keyword evidence="6" id="KW-0732">Signal</keyword>
<organism evidence="8 9">
    <name type="scientific">Sphaerosporella brunnea</name>
    <dbReference type="NCBI Taxonomy" id="1250544"/>
    <lineage>
        <taxon>Eukaryota</taxon>
        <taxon>Fungi</taxon>
        <taxon>Dikarya</taxon>
        <taxon>Ascomycota</taxon>
        <taxon>Pezizomycotina</taxon>
        <taxon>Pezizomycetes</taxon>
        <taxon>Pezizales</taxon>
        <taxon>Pyronemataceae</taxon>
        <taxon>Sphaerosporella</taxon>
    </lineage>
</organism>
<dbReference type="InParanoid" id="A0A5J5ELX9"/>
<gene>
    <name evidence="8" type="ORF">FN846DRAFT_992436</name>
</gene>
<feature type="region of interest" description="Disordered" evidence="4">
    <location>
        <begin position="429"/>
        <end position="453"/>
    </location>
</feature>
<evidence type="ECO:0000313" key="9">
    <source>
        <dbReference type="Proteomes" id="UP000326924"/>
    </source>
</evidence>
<dbReference type="PROSITE" id="PS01358">
    <property type="entry name" value="ZF_RANBP2_1"/>
    <property type="match status" value="1"/>
</dbReference>
<feature type="signal peptide" evidence="6">
    <location>
        <begin position="1"/>
        <end position="31"/>
    </location>
</feature>
<protein>
    <recommendedName>
        <fullName evidence="7">RanBP2-type domain-containing protein</fullName>
    </recommendedName>
</protein>
<keyword evidence="9" id="KW-1185">Reference proteome</keyword>
<evidence type="ECO:0000259" key="7">
    <source>
        <dbReference type="PROSITE" id="PS01358"/>
    </source>
</evidence>
<proteinExistence type="predicted"/>
<dbReference type="PANTHER" id="PTHR35043">
    <property type="entry name" value="TRANSCRIPTION FACTOR DOMAIN-CONTAINING PROTEIN"/>
    <property type="match status" value="1"/>
</dbReference>
<dbReference type="EMBL" id="VXIS01000198">
    <property type="protein sequence ID" value="KAA8897466.1"/>
    <property type="molecule type" value="Genomic_DNA"/>
</dbReference>
<name>A0A5J5ELX9_9PEZI</name>
<dbReference type="PANTHER" id="PTHR35043:SF7">
    <property type="entry name" value="TRANSCRIPTION FACTOR DOMAIN-CONTAINING PROTEIN"/>
    <property type="match status" value="1"/>
</dbReference>
<dbReference type="Proteomes" id="UP000326924">
    <property type="component" value="Unassembled WGS sequence"/>
</dbReference>
<reference evidence="8 9" key="1">
    <citation type="submission" date="2019-09" db="EMBL/GenBank/DDBJ databases">
        <title>Draft genome of the ectomycorrhizal ascomycete Sphaerosporella brunnea.</title>
        <authorList>
            <consortium name="DOE Joint Genome Institute"/>
            <person name="Benucci G.M."/>
            <person name="Marozzi G."/>
            <person name="Antonielli L."/>
            <person name="Sanchez S."/>
            <person name="Marco P."/>
            <person name="Wang X."/>
            <person name="Falini L.B."/>
            <person name="Barry K."/>
            <person name="Haridas S."/>
            <person name="Lipzen A."/>
            <person name="Labutti K."/>
            <person name="Grigoriev I.V."/>
            <person name="Murat C."/>
            <person name="Martin F."/>
            <person name="Albertini E."/>
            <person name="Donnini D."/>
            <person name="Bonito G."/>
        </authorList>
    </citation>
    <scope>NUCLEOTIDE SEQUENCE [LARGE SCALE GENOMIC DNA]</scope>
    <source>
        <strain evidence="8 9">Sb_GMNB300</strain>
    </source>
</reference>
<evidence type="ECO:0000256" key="2">
    <source>
        <dbReference type="ARBA" id="ARBA00022771"/>
    </source>
</evidence>
<keyword evidence="3" id="KW-0862">Zinc</keyword>
<evidence type="ECO:0000256" key="5">
    <source>
        <dbReference type="SAM" id="Phobius"/>
    </source>
</evidence>
<evidence type="ECO:0000256" key="4">
    <source>
        <dbReference type="SAM" id="MobiDB-lite"/>
    </source>
</evidence>
<dbReference type="AlphaFoldDB" id="A0A5J5ELX9"/>
<evidence type="ECO:0000256" key="3">
    <source>
        <dbReference type="ARBA" id="ARBA00022833"/>
    </source>
</evidence>
<sequence>MIVMMMRRRMSTQCWLAVIASLLLLVEAVEGLPTILKPNNDTQVEPPWVQDPNGRGTTGLVLSCVLTLGLCVWTAVHLNVDPAASHTKILRRKCLWVVIGLFSPEIVLVSSYDQWQKARSLHRRVKNRRITRATNLRSVYTPAAAGEDLSGYGLLQLKKKTFAFWAKQWKAIQDRFQNIGSKERKEEHPFSMTCSFFIVMGGTIVKTTDNKDKDDSANEKSILTAEEYCTLTPEGFEYLLDRGVLTDAVLEQKEILDKGKADFLAKFLVCVQAAWMILQCILRKLNHLPVTLIELNTLMHVVIALLMYFFWWEKPLDVGQPIPVDSDPDLAAILLSLDMLRSQGVTVCMNTEVLPVYDLKPLMHNHPTLYNKAFQGLGPLKFLGSTLPGWDEKENRKWALWDLARADRRLANEGREDIVTLLPQLRLEEPEPETTSSGVATAAAEKEVEIRGSDGERKVPRAMVVAHENKAAKLTKQELATLFQAAKAMERDKYHEIKQHYKETLEKMKDPGEKLPWDEEFRVQRMKNLHFDMDIVLSEIQDWNDPHIILSLLNIAYGAAHASVWNSHFPTQLEKFMWRWSCLTLLLPALVTSAKWITQKCPNKWHMDYYLNRAVQVLLHPILVIYFSARVFVVVESFVSIRTEMVWTCHLCNCHNAHGRGWCGNCKHTPKLIPAVINPTGKTYPECCQGVASKPGSKVEVEVSVQEDEEEEDPSWGAVYLG</sequence>
<keyword evidence="5" id="KW-0812">Transmembrane</keyword>
<dbReference type="InterPro" id="IPR001876">
    <property type="entry name" value="Znf_RanBP2"/>
</dbReference>
<feature type="chain" id="PRO_5023820634" description="RanBP2-type domain-containing protein" evidence="6">
    <location>
        <begin position="32"/>
        <end position="722"/>
    </location>
</feature>
<feature type="transmembrane region" description="Helical" evidence="5">
    <location>
        <begin position="55"/>
        <end position="73"/>
    </location>
</feature>
<dbReference type="GO" id="GO:0008270">
    <property type="term" value="F:zinc ion binding"/>
    <property type="evidence" value="ECO:0007669"/>
    <property type="project" value="UniProtKB-KW"/>
</dbReference>
<comment type="caution">
    <text evidence="8">The sequence shown here is derived from an EMBL/GenBank/DDBJ whole genome shotgun (WGS) entry which is preliminary data.</text>
</comment>